<protein>
    <submittedName>
        <fullName evidence="3 4">F-box/LRR-repeat/kelch-repeat protein At1g09650-like</fullName>
    </submittedName>
</protein>
<reference evidence="2" key="2">
    <citation type="journal article" date="2014" name="Nat. Commun.">
        <title>The emerging biofuel crop Camelina sativa retains a highly undifferentiated hexaploid genome structure.</title>
        <authorList>
            <person name="Kagale S."/>
            <person name="Koh C."/>
            <person name="Nixon J."/>
            <person name="Bollina V."/>
            <person name="Clarke W.E."/>
            <person name="Tuteja R."/>
            <person name="Spillane C."/>
            <person name="Robinson S.J."/>
            <person name="Links M.G."/>
            <person name="Clarke C."/>
            <person name="Higgins E.E."/>
            <person name="Huebert T."/>
            <person name="Sharpe A.G."/>
            <person name="Parkin I.A."/>
        </authorList>
    </citation>
    <scope>NUCLEOTIDE SEQUENCE [LARGE SCALE GENOMIC DNA]</scope>
    <source>
        <strain evidence="2">r\DH55</strain>
    </source>
</reference>
<dbReference type="SUPFAM" id="SSF81383">
    <property type="entry name" value="F-box domain"/>
    <property type="match status" value="1"/>
</dbReference>
<evidence type="ECO:0000313" key="4">
    <source>
        <dbReference type="RefSeq" id="XP_019091710.1"/>
    </source>
</evidence>
<dbReference type="RefSeq" id="XP_019091712.1">
    <property type="nucleotide sequence ID" value="XM_019236167.1"/>
</dbReference>
<dbReference type="RefSeq" id="XP_019091710.1">
    <property type="nucleotide sequence ID" value="XM_019236165.1"/>
</dbReference>
<dbReference type="SMART" id="SM00256">
    <property type="entry name" value="FBOX"/>
    <property type="match status" value="1"/>
</dbReference>
<dbReference type="RefSeq" id="XP_019091711.1">
    <property type="nucleotide sequence ID" value="XM_019236166.1"/>
</dbReference>
<reference evidence="3 4" key="3">
    <citation type="submission" date="2025-05" db="UniProtKB">
        <authorList>
            <consortium name="RefSeq"/>
        </authorList>
    </citation>
    <scope>IDENTIFICATION</scope>
    <source>
        <tissue evidence="3 4">Leaf</tissue>
    </source>
</reference>
<dbReference type="InterPro" id="IPR017451">
    <property type="entry name" value="F-box-assoc_interact_dom"/>
</dbReference>
<dbReference type="Pfam" id="PF07734">
    <property type="entry name" value="FBA_1"/>
    <property type="match status" value="1"/>
</dbReference>
<evidence type="ECO:0000313" key="5">
    <source>
        <dbReference type="RefSeq" id="XP_019091711.1"/>
    </source>
</evidence>
<dbReference type="InterPro" id="IPR011043">
    <property type="entry name" value="Gal_Oxase/kelch_b-propeller"/>
</dbReference>
<keyword evidence="2" id="KW-1185">Reference proteome</keyword>
<dbReference type="GeneID" id="104739714"/>
<dbReference type="InterPro" id="IPR036047">
    <property type="entry name" value="F-box-like_dom_sf"/>
</dbReference>
<dbReference type="PANTHER" id="PTHR31672:SF13">
    <property type="entry name" value="F-BOX PROTEIN CPR30-LIKE"/>
    <property type="match status" value="1"/>
</dbReference>
<dbReference type="Proteomes" id="UP000694864">
    <property type="component" value="Chromosome 14"/>
</dbReference>
<dbReference type="Gene3D" id="1.20.1280.50">
    <property type="match status" value="1"/>
</dbReference>
<dbReference type="NCBIfam" id="TIGR01640">
    <property type="entry name" value="F_box_assoc_1"/>
    <property type="match status" value="1"/>
</dbReference>
<dbReference type="PANTHER" id="PTHR31672">
    <property type="entry name" value="BNACNNG10540D PROTEIN"/>
    <property type="match status" value="1"/>
</dbReference>
<organism evidence="2 6">
    <name type="scientific">Camelina sativa</name>
    <name type="common">False flax</name>
    <name type="synonym">Myagrum sativum</name>
    <dbReference type="NCBI Taxonomy" id="90675"/>
    <lineage>
        <taxon>Eukaryota</taxon>
        <taxon>Viridiplantae</taxon>
        <taxon>Streptophyta</taxon>
        <taxon>Embryophyta</taxon>
        <taxon>Tracheophyta</taxon>
        <taxon>Spermatophyta</taxon>
        <taxon>Magnoliopsida</taxon>
        <taxon>eudicotyledons</taxon>
        <taxon>Gunneridae</taxon>
        <taxon>Pentapetalae</taxon>
        <taxon>rosids</taxon>
        <taxon>malvids</taxon>
        <taxon>Brassicales</taxon>
        <taxon>Brassicaceae</taxon>
        <taxon>Camelineae</taxon>
        <taxon>Camelina</taxon>
    </lineage>
</organism>
<dbReference type="InterPro" id="IPR001810">
    <property type="entry name" value="F-box_dom"/>
</dbReference>
<dbReference type="Pfam" id="PF00646">
    <property type="entry name" value="F-box"/>
    <property type="match status" value="1"/>
</dbReference>
<reference evidence="2" key="1">
    <citation type="journal article" date="1997" name="Nucleic Acids Res.">
        <title>tRNAscan-SE: a program for improved detection of transfer RNA genes in genomic sequence.</title>
        <authorList>
            <person name="Lowe T.M."/>
            <person name="Eddy S.R."/>
        </authorList>
    </citation>
    <scope>NUCLEOTIDE SEQUENCE [LARGE SCALE GENOMIC DNA]</scope>
    <source>
        <strain evidence="2">r\DH55</strain>
    </source>
</reference>
<sequence>MSIKKLRCLSILESLPHDCVERILERLDVDSLMRLKGVSKQWKSTIESPFFQRRQLTHRQQSGNPDVLMVSLHPDDEDIDHPIVESLSTLVLGSSSSVHIPTPWDMDNIRFFVSHNTCDGLACLYMYRKPGFVVNPTTRWYRPLPLCNLQQLMFDLGDNFFHTFLDLHYVVSNLGFGKDKITGTYKPVWLYNSSEIGLDNATTCEVFDFSTNAWRSVSPAAPCRIVAWPEPVCVDGSLHWFTECEETKILSLDLHTEAFQVVCNAPFANVRASDIVMCDLDNHLCVSEMKWPNQVIWSLNSANKTWHKMCSIDLTTISQWFRVHKCALMPLALFDGKKKKQKKLLFYARELREALLELDLETNTYDILFDNYSIGFPVCYFQSLISIS</sequence>
<dbReference type="RefSeq" id="XP_019091709.1">
    <property type="nucleotide sequence ID" value="XM_019236164.1"/>
</dbReference>
<accession>A0ABM1QY74</accession>
<evidence type="ECO:0000313" key="2">
    <source>
        <dbReference type="Proteomes" id="UP000694864"/>
    </source>
</evidence>
<dbReference type="InterPro" id="IPR006527">
    <property type="entry name" value="F-box-assoc_dom_typ1"/>
</dbReference>
<gene>
    <name evidence="3 4 5 6" type="primary">LOC104739714</name>
</gene>
<dbReference type="SUPFAM" id="SSF50965">
    <property type="entry name" value="Galactose oxidase, central domain"/>
    <property type="match status" value="1"/>
</dbReference>
<dbReference type="InterPro" id="IPR050796">
    <property type="entry name" value="SCF_F-box_component"/>
</dbReference>
<feature type="domain" description="F-box" evidence="1">
    <location>
        <begin position="9"/>
        <end position="54"/>
    </location>
</feature>
<evidence type="ECO:0000259" key="1">
    <source>
        <dbReference type="PROSITE" id="PS50181"/>
    </source>
</evidence>
<dbReference type="PROSITE" id="PS50181">
    <property type="entry name" value="FBOX"/>
    <property type="match status" value="1"/>
</dbReference>
<evidence type="ECO:0000313" key="6">
    <source>
        <dbReference type="RefSeq" id="XP_019091712.1"/>
    </source>
</evidence>
<name>A0ABM1QY74_CAMSA</name>
<evidence type="ECO:0000313" key="3">
    <source>
        <dbReference type="RefSeq" id="XP_019091709.1"/>
    </source>
</evidence>
<proteinExistence type="predicted"/>